<gene>
    <name evidence="1" type="ORF">MUB52_21765</name>
</gene>
<name>A0ABT3BKJ4_9RHOB</name>
<keyword evidence="2" id="KW-1185">Reference proteome</keyword>
<dbReference type="EMBL" id="JALIEB010000027">
    <property type="protein sequence ID" value="MCV3274070.1"/>
    <property type="molecule type" value="Genomic_DNA"/>
</dbReference>
<proteinExistence type="predicted"/>
<evidence type="ECO:0000313" key="1">
    <source>
        <dbReference type="EMBL" id="MCV3274070.1"/>
    </source>
</evidence>
<comment type="caution">
    <text evidence="1">The sequence shown here is derived from an EMBL/GenBank/DDBJ whole genome shotgun (WGS) entry which is preliminary data.</text>
</comment>
<sequence>MLFLSGLPASSDYGPLTLFQLLIASDVVVIGDVQRLEESQYDLKLTQSFRGANPSETLQILRENVYPHETRSGDFAVGQPITLFGNRAEDMLVRPLGRAAEGEILRDAEHVYVRAMSRPPATLIRVDVPGGEGKAYRIEAEVFDQALEGFFGCYDLTEQEDFSRRCSNQALASYQQSSWLAAHLAGIAERRIRRGD</sequence>
<accession>A0ABT3BKJ4</accession>
<reference evidence="1 2" key="1">
    <citation type="submission" date="2022-04" db="EMBL/GenBank/DDBJ databases">
        <title>Roseobacter sp. WL0113 is a bacterium isolated from neritic sediment.</title>
        <authorList>
            <person name="Wang L."/>
            <person name="He W."/>
            <person name="Zhang D.-F."/>
        </authorList>
    </citation>
    <scope>NUCLEOTIDE SEQUENCE [LARGE SCALE GENOMIC DNA]</scope>
    <source>
        <strain evidence="1 2">WL0113</strain>
    </source>
</reference>
<organism evidence="1 2">
    <name type="scientific">Roseobacter sinensis</name>
    <dbReference type="NCBI Taxonomy" id="2931391"/>
    <lineage>
        <taxon>Bacteria</taxon>
        <taxon>Pseudomonadati</taxon>
        <taxon>Pseudomonadota</taxon>
        <taxon>Alphaproteobacteria</taxon>
        <taxon>Rhodobacterales</taxon>
        <taxon>Roseobacteraceae</taxon>
        <taxon>Roseobacter</taxon>
    </lineage>
</organism>
<evidence type="ECO:0000313" key="2">
    <source>
        <dbReference type="Proteomes" id="UP001208690"/>
    </source>
</evidence>
<protein>
    <submittedName>
        <fullName evidence="1">Uncharacterized protein</fullName>
    </submittedName>
</protein>
<dbReference type="Proteomes" id="UP001208690">
    <property type="component" value="Unassembled WGS sequence"/>
</dbReference>